<evidence type="ECO:0000313" key="3">
    <source>
        <dbReference type="Proteomes" id="UP001432322"/>
    </source>
</evidence>
<evidence type="ECO:0000313" key="2">
    <source>
        <dbReference type="EMBL" id="GMT35421.1"/>
    </source>
</evidence>
<dbReference type="Proteomes" id="UP001432322">
    <property type="component" value="Unassembled WGS sequence"/>
</dbReference>
<dbReference type="AlphaFoldDB" id="A0AAV5WWD5"/>
<organism evidence="2 3">
    <name type="scientific">Pristionchus fissidentatus</name>
    <dbReference type="NCBI Taxonomy" id="1538716"/>
    <lineage>
        <taxon>Eukaryota</taxon>
        <taxon>Metazoa</taxon>
        <taxon>Ecdysozoa</taxon>
        <taxon>Nematoda</taxon>
        <taxon>Chromadorea</taxon>
        <taxon>Rhabditida</taxon>
        <taxon>Rhabditina</taxon>
        <taxon>Diplogasteromorpha</taxon>
        <taxon>Diplogasteroidea</taxon>
        <taxon>Neodiplogasteridae</taxon>
        <taxon>Pristionchus</taxon>
    </lineage>
</organism>
<reference evidence="2" key="1">
    <citation type="submission" date="2023-10" db="EMBL/GenBank/DDBJ databases">
        <title>Genome assembly of Pristionchus species.</title>
        <authorList>
            <person name="Yoshida K."/>
            <person name="Sommer R.J."/>
        </authorList>
    </citation>
    <scope>NUCLEOTIDE SEQUENCE</scope>
    <source>
        <strain evidence="2">RS5133</strain>
    </source>
</reference>
<feature type="compositionally biased region" description="Basic and acidic residues" evidence="1">
    <location>
        <begin position="37"/>
        <end position="58"/>
    </location>
</feature>
<accession>A0AAV5WWD5</accession>
<gene>
    <name evidence="2" type="ORF">PFISCL1PPCAC_26718</name>
</gene>
<name>A0AAV5WWD5_9BILA</name>
<sequence>STPARRPRETVPDATPPLWLQQLCAPPAPMSASGRRVTRETREGQPADRRHMCSDHADANGPTRVRRRTYGWDNGVRPRPHDALDCFVLFLTKCEEAHWRVGRVYRLASRVRARVWRKLSGHEEIVSEDYLDTDFEDDDDLRNLILNEKSIDIQMNSRPSRSIKLDLSSPGNYAAPTPIAVEPRANYKVGVITVAMRLPTGGKPYTPNGTSGLALGSALCQLTPSQEQHLRTSAEGETRPKRNDKLSRFFPFMSRGDQ</sequence>
<feature type="compositionally biased region" description="Basic and acidic residues" evidence="1">
    <location>
        <begin position="228"/>
        <end position="247"/>
    </location>
</feature>
<keyword evidence="3" id="KW-1185">Reference proteome</keyword>
<feature type="non-terminal residue" evidence="2">
    <location>
        <position position="1"/>
    </location>
</feature>
<feature type="region of interest" description="Disordered" evidence="1">
    <location>
        <begin position="24"/>
        <end position="74"/>
    </location>
</feature>
<protein>
    <submittedName>
        <fullName evidence="2">Uncharacterized protein</fullName>
    </submittedName>
</protein>
<proteinExistence type="predicted"/>
<comment type="caution">
    <text evidence="2">The sequence shown here is derived from an EMBL/GenBank/DDBJ whole genome shotgun (WGS) entry which is preliminary data.</text>
</comment>
<evidence type="ECO:0000256" key="1">
    <source>
        <dbReference type="SAM" id="MobiDB-lite"/>
    </source>
</evidence>
<feature type="region of interest" description="Disordered" evidence="1">
    <location>
        <begin position="226"/>
        <end position="258"/>
    </location>
</feature>
<dbReference type="EMBL" id="BTSY01000007">
    <property type="protein sequence ID" value="GMT35421.1"/>
    <property type="molecule type" value="Genomic_DNA"/>
</dbReference>